<sequence>MDGIRAIIVEGKTDREQLQKVLAEPVLFVCTYGTYSEEKALQLAERLAEADEIYIFTDEDESGRKLRAQLQEEFPEASHLRTQSIYGQVAHTPLEVLAEILVRADFQVRGEK</sequence>
<evidence type="ECO:0000313" key="4">
    <source>
        <dbReference type="Proteomes" id="UP000595847"/>
    </source>
</evidence>
<proteinExistence type="predicted"/>
<accession>A0A7T5EJS8</accession>
<dbReference type="EMBL" id="CP073708">
    <property type="protein sequence ID" value="QUO40957.1"/>
    <property type="molecule type" value="Genomic_DNA"/>
</dbReference>
<reference evidence="2 4" key="1">
    <citation type="submission" date="2020-12" db="EMBL/GenBank/DDBJ databases">
        <title>strain FJAT-54423T represents a novel species of the genus Brevibacillus.</title>
        <authorList>
            <person name="Tang R."/>
        </authorList>
    </citation>
    <scope>NUCLEOTIDE SEQUENCE [LARGE SCALE GENOMIC DNA]</scope>
    <source>
        <strain evidence="2 4">FJAT-54423</strain>
    </source>
</reference>
<protein>
    <submittedName>
        <fullName evidence="2">Toprim domain-containing protein</fullName>
    </submittedName>
</protein>
<gene>
    <name evidence="2" type="ORF">JD108_18725</name>
    <name evidence="3" type="ORF">KDJ56_18665</name>
</gene>
<dbReference type="EMBL" id="CP066308">
    <property type="protein sequence ID" value="QQE73872.1"/>
    <property type="molecule type" value="Genomic_DNA"/>
</dbReference>
<evidence type="ECO:0000259" key="1">
    <source>
        <dbReference type="PROSITE" id="PS50880"/>
    </source>
</evidence>
<name>A0A7T5EJS8_9BACL</name>
<dbReference type="Pfam" id="PF01751">
    <property type="entry name" value="Toprim"/>
    <property type="match status" value="1"/>
</dbReference>
<dbReference type="GO" id="GO:0006364">
    <property type="term" value="P:rRNA processing"/>
    <property type="evidence" value="ECO:0007669"/>
    <property type="project" value="TreeGrafter"/>
</dbReference>
<dbReference type="RefSeq" id="WP_198827470.1">
    <property type="nucleotide sequence ID" value="NZ_CP066308.1"/>
</dbReference>
<dbReference type="SMART" id="SM00493">
    <property type="entry name" value="TOPRIM"/>
    <property type="match status" value="1"/>
</dbReference>
<evidence type="ECO:0000313" key="3">
    <source>
        <dbReference type="EMBL" id="QUO40957.1"/>
    </source>
</evidence>
<dbReference type="Gene3D" id="3.40.1360.10">
    <property type="match status" value="1"/>
</dbReference>
<organism evidence="2 4">
    <name type="scientific">Brevibacillus composti</name>
    <dbReference type="NCBI Taxonomy" id="2796470"/>
    <lineage>
        <taxon>Bacteria</taxon>
        <taxon>Bacillati</taxon>
        <taxon>Bacillota</taxon>
        <taxon>Bacilli</taxon>
        <taxon>Bacillales</taxon>
        <taxon>Paenibacillaceae</taxon>
        <taxon>Brevibacillus</taxon>
    </lineage>
</organism>
<dbReference type="KEGG" id="bcop:JD108_18725"/>
<dbReference type="InterPro" id="IPR006171">
    <property type="entry name" value="TOPRIM_dom"/>
</dbReference>
<evidence type="ECO:0000313" key="2">
    <source>
        <dbReference type="EMBL" id="QQE73872.1"/>
    </source>
</evidence>
<dbReference type="AlphaFoldDB" id="A0A7T5EJS8"/>
<reference evidence="3" key="2">
    <citation type="submission" date="2021-04" db="EMBL/GenBank/DDBJ databases">
        <title>Brevibacillus composti FJAT-54423, complete genome.</title>
        <authorList>
            <person name="Tang R."/>
        </authorList>
    </citation>
    <scope>NUCLEOTIDE SEQUENCE</scope>
    <source>
        <strain evidence="3">FJAT-54424</strain>
    </source>
</reference>
<feature type="domain" description="Toprim" evidence="1">
    <location>
        <begin position="4"/>
        <end position="89"/>
    </location>
</feature>
<evidence type="ECO:0000313" key="5">
    <source>
        <dbReference type="Proteomes" id="UP000677234"/>
    </source>
</evidence>
<dbReference type="PROSITE" id="PS50880">
    <property type="entry name" value="TOPRIM"/>
    <property type="match status" value="1"/>
</dbReference>
<dbReference type="Proteomes" id="UP000677234">
    <property type="component" value="Chromosome"/>
</dbReference>
<dbReference type="SUPFAM" id="SSF110455">
    <property type="entry name" value="Toprim domain"/>
    <property type="match status" value="1"/>
</dbReference>
<dbReference type="PANTHER" id="PTHR39156">
    <property type="entry name" value="RIBONUCLEASE M5"/>
    <property type="match status" value="1"/>
</dbReference>
<dbReference type="GO" id="GO:0043822">
    <property type="term" value="F:ribonuclease M5 activity"/>
    <property type="evidence" value="ECO:0007669"/>
    <property type="project" value="TreeGrafter"/>
</dbReference>
<dbReference type="Proteomes" id="UP000595847">
    <property type="component" value="Chromosome"/>
</dbReference>
<keyword evidence="5" id="KW-1185">Reference proteome</keyword>
<dbReference type="PANTHER" id="PTHR39156:SF2">
    <property type="entry name" value="DNA PRIMASE (BACTERIAL TYPE) AND SMALL PRIMASE-LIKE PROTEINS"/>
    <property type="match status" value="1"/>
</dbReference>